<proteinExistence type="predicted"/>
<dbReference type="Proteomes" id="UP000011135">
    <property type="component" value="Unassembled WGS sequence"/>
</dbReference>
<organism evidence="1 2">
    <name type="scientific">Fulvivirga imtechensis AK7</name>
    <dbReference type="NCBI Taxonomy" id="1237149"/>
    <lineage>
        <taxon>Bacteria</taxon>
        <taxon>Pseudomonadati</taxon>
        <taxon>Bacteroidota</taxon>
        <taxon>Cytophagia</taxon>
        <taxon>Cytophagales</taxon>
        <taxon>Fulvivirgaceae</taxon>
        <taxon>Fulvivirga</taxon>
    </lineage>
</organism>
<evidence type="ECO:0000313" key="2">
    <source>
        <dbReference type="Proteomes" id="UP000011135"/>
    </source>
</evidence>
<comment type="caution">
    <text evidence="1">The sequence shown here is derived from an EMBL/GenBank/DDBJ whole genome shotgun (WGS) entry which is preliminary data.</text>
</comment>
<sequence length="49" mass="5603">MQECGAFLISEHIDFGSLDKMIYGKQQAFLFLLGQAVDIDKPLQHFFDP</sequence>
<protein>
    <submittedName>
        <fullName evidence="1">Uncharacterized protein</fullName>
    </submittedName>
</protein>
<evidence type="ECO:0000313" key="1">
    <source>
        <dbReference type="EMBL" id="ELR68985.1"/>
    </source>
</evidence>
<reference evidence="1 2" key="1">
    <citation type="submission" date="2012-12" db="EMBL/GenBank/DDBJ databases">
        <title>Genome assembly of Fulvivirga imtechensis AK7.</title>
        <authorList>
            <person name="Nupur N."/>
            <person name="Khatri I."/>
            <person name="Kumar R."/>
            <person name="Subramanian S."/>
            <person name="Pinnaka A."/>
        </authorList>
    </citation>
    <scope>NUCLEOTIDE SEQUENCE [LARGE SCALE GENOMIC DNA]</scope>
    <source>
        <strain evidence="1 2">AK7</strain>
    </source>
</reference>
<dbReference type="EMBL" id="AMZN01000086">
    <property type="protein sequence ID" value="ELR68985.1"/>
    <property type="molecule type" value="Genomic_DNA"/>
</dbReference>
<dbReference type="AlphaFoldDB" id="L8JJK5"/>
<gene>
    <name evidence="1" type="ORF">C900_05543</name>
</gene>
<keyword evidence="2" id="KW-1185">Reference proteome</keyword>
<name>L8JJK5_9BACT</name>
<accession>L8JJK5</accession>